<proteinExistence type="predicted"/>
<dbReference type="Proteomes" id="UP000297053">
    <property type="component" value="Chromosome"/>
</dbReference>
<dbReference type="Gene3D" id="3.40.50.2000">
    <property type="entry name" value="Glycogen Phosphorylase B"/>
    <property type="match status" value="2"/>
</dbReference>
<evidence type="ECO:0000313" key="4">
    <source>
        <dbReference type="Proteomes" id="UP000297053"/>
    </source>
</evidence>
<evidence type="ECO:0000313" key="3">
    <source>
        <dbReference type="EMBL" id="QCD64291.1"/>
    </source>
</evidence>
<feature type="domain" description="Glycosyl transferase family 1" evidence="1">
    <location>
        <begin position="208"/>
        <end position="370"/>
    </location>
</feature>
<dbReference type="Pfam" id="PF13439">
    <property type="entry name" value="Glyco_transf_4"/>
    <property type="match status" value="1"/>
</dbReference>
<feature type="domain" description="Glycosyltransferase subfamily 4-like N-terminal" evidence="2">
    <location>
        <begin position="48"/>
        <end position="204"/>
    </location>
</feature>
<dbReference type="EMBL" id="CP039375">
    <property type="protein sequence ID" value="QCD64291.1"/>
    <property type="molecule type" value="Genomic_DNA"/>
</dbReference>
<name>A0A4D6KE68_9EURY</name>
<dbReference type="SUPFAM" id="SSF53756">
    <property type="entry name" value="UDP-Glycosyltransferase/glycogen phosphorylase"/>
    <property type="match status" value="1"/>
</dbReference>
<protein>
    <submittedName>
        <fullName evidence="3">Glycosyltransferase family 1 protein</fullName>
    </submittedName>
</protein>
<dbReference type="GeneID" id="42177487"/>
<dbReference type="RefSeq" id="WP_015763704.1">
    <property type="nucleotide sequence ID" value="NZ_CP039375.1"/>
</dbReference>
<gene>
    <name evidence="3" type="ORF">E5139_01080</name>
</gene>
<dbReference type="OMA" id="HRIISVA"/>
<evidence type="ECO:0000259" key="2">
    <source>
        <dbReference type="Pfam" id="PF13439"/>
    </source>
</evidence>
<evidence type="ECO:0000259" key="1">
    <source>
        <dbReference type="Pfam" id="PF00534"/>
    </source>
</evidence>
<accession>A0A4D6KE68</accession>
<keyword evidence="3" id="KW-0808">Transferase</keyword>
<dbReference type="AlphaFoldDB" id="A0A4D6KE68"/>
<dbReference type="KEGG" id="halz:E5139_01080"/>
<reference evidence="3 4" key="1">
    <citation type="submission" date="2019-04" db="EMBL/GenBank/DDBJ databases">
        <title>Complete genome sequence of Arthrobacter sp. ZXY-2 associated with effective atrazine degradation and salt adaptation.</title>
        <authorList>
            <person name="Zhao X."/>
        </authorList>
    </citation>
    <scope>NUCLEOTIDE SEQUENCE [LARGE SCALE GENOMIC DNA]</scope>
    <source>
        <strain evidence="4">ZP60</strain>
    </source>
</reference>
<organism evidence="3 4">
    <name type="scientific">Halomicrobium mukohataei</name>
    <dbReference type="NCBI Taxonomy" id="57705"/>
    <lineage>
        <taxon>Archaea</taxon>
        <taxon>Methanobacteriati</taxon>
        <taxon>Methanobacteriota</taxon>
        <taxon>Stenosarchaea group</taxon>
        <taxon>Halobacteria</taxon>
        <taxon>Halobacteriales</taxon>
        <taxon>Haloarculaceae</taxon>
        <taxon>Halomicrobium</taxon>
    </lineage>
</organism>
<dbReference type="CDD" id="cd03801">
    <property type="entry name" value="GT4_PimA-like"/>
    <property type="match status" value="1"/>
</dbReference>
<dbReference type="InterPro" id="IPR001296">
    <property type="entry name" value="Glyco_trans_1"/>
</dbReference>
<dbReference type="InterPro" id="IPR028098">
    <property type="entry name" value="Glyco_trans_4-like_N"/>
</dbReference>
<dbReference type="GO" id="GO:0016757">
    <property type="term" value="F:glycosyltransferase activity"/>
    <property type="evidence" value="ECO:0007669"/>
    <property type="project" value="InterPro"/>
</dbReference>
<reference evidence="3 4" key="2">
    <citation type="submission" date="2019-04" db="EMBL/GenBank/DDBJ databases">
        <authorList>
            <person name="Yang S."/>
            <person name="Wei W."/>
        </authorList>
    </citation>
    <scope>NUCLEOTIDE SEQUENCE [LARGE SCALE GENOMIC DNA]</scope>
    <source>
        <strain evidence="4">ZP60</strain>
    </source>
</reference>
<dbReference type="PANTHER" id="PTHR12526">
    <property type="entry name" value="GLYCOSYLTRANSFERASE"/>
    <property type="match status" value="1"/>
</dbReference>
<sequence length="392" mass="43779">MARVLIAPADTSLSNLRYGKSYNVLNNMTADDVWIDALVGKEETTVEAENVTVRELGTQNRLQYYGRSFRTAAREIRAGSVDIYHHMNLSYRWFNPVLLAGIAADTPTVLGPCQTGHAIMAEEFNNMLSQAIGYELPLPVSNAVYYPMNAVRDVTIDPARMSLFRRTLEAADRITVVHEEAREAYARYVDESKIDVIPLGVDVELFEFTERQDTETLVAIGRLERRKGYDVLLDALATVVEAVPNVHLDVFGEGPEEQALREQAARLGVADNVTFHGYVDQSVVRDHLARARAFVHPSRSESFSLVRLEAMAVGCPVVVTDTSGAHEMVRDGNEGFVVPTEAAEPIADALLELLSDFELARAMGARARERVERKYDWRAIGQQYVDLYRSLL</sequence>
<dbReference type="Pfam" id="PF00534">
    <property type="entry name" value="Glycos_transf_1"/>
    <property type="match status" value="1"/>
</dbReference>